<dbReference type="Proteomes" id="UP000499080">
    <property type="component" value="Unassembled WGS sequence"/>
</dbReference>
<feature type="domain" description="C2H2-type" evidence="2">
    <location>
        <begin position="245"/>
        <end position="266"/>
    </location>
</feature>
<reference evidence="3 4" key="1">
    <citation type="journal article" date="2019" name="Sci. Rep.">
        <title>Orb-weaving spider Araneus ventricosus genome elucidates the spidroin gene catalogue.</title>
        <authorList>
            <person name="Kono N."/>
            <person name="Nakamura H."/>
            <person name="Ohtoshi R."/>
            <person name="Moran D.A.P."/>
            <person name="Shinohara A."/>
            <person name="Yoshida Y."/>
            <person name="Fujiwara M."/>
            <person name="Mori M."/>
            <person name="Tomita M."/>
            <person name="Arakawa K."/>
        </authorList>
    </citation>
    <scope>NUCLEOTIDE SEQUENCE [LARGE SCALE GENOMIC DNA]</scope>
</reference>
<dbReference type="InterPro" id="IPR013087">
    <property type="entry name" value="Znf_C2H2_type"/>
</dbReference>
<feature type="compositionally biased region" description="Low complexity" evidence="1">
    <location>
        <begin position="200"/>
        <end position="223"/>
    </location>
</feature>
<feature type="compositionally biased region" description="Basic and acidic residues" evidence="1">
    <location>
        <begin position="176"/>
        <end position="198"/>
    </location>
</feature>
<accession>A0A4Y2LRH0</accession>
<evidence type="ECO:0000313" key="3">
    <source>
        <dbReference type="EMBL" id="GBN17415.1"/>
    </source>
</evidence>
<dbReference type="PROSITE" id="PS00028">
    <property type="entry name" value="ZINC_FINGER_C2H2_1"/>
    <property type="match status" value="2"/>
</dbReference>
<dbReference type="AlphaFoldDB" id="A0A4Y2LRH0"/>
<dbReference type="EMBL" id="BGPR01006252">
    <property type="protein sequence ID" value="GBN17415.1"/>
    <property type="molecule type" value="Genomic_DNA"/>
</dbReference>
<organism evidence="3 4">
    <name type="scientific">Araneus ventricosus</name>
    <name type="common">Orbweaver spider</name>
    <name type="synonym">Epeira ventricosa</name>
    <dbReference type="NCBI Taxonomy" id="182803"/>
    <lineage>
        <taxon>Eukaryota</taxon>
        <taxon>Metazoa</taxon>
        <taxon>Ecdysozoa</taxon>
        <taxon>Arthropoda</taxon>
        <taxon>Chelicerata</taxon>
        <taxon>Arachnida</taxon>
        <taxon>Araneae</taxon>
        <taxon>Araneomorphae</taxon>
        <taxon>Entelegynae</taxon>
        <taxon>Araneoidea</taxon>
        <taxon>Araneidae</taxon>
        <taxon>Araneus</taxon>
    </lineage>
</organism>
<keyword evidence="4" id="KW-1185">Reference proteome</keyword>
<feature type="region of interest" description="Disordered" evidence="1">
    <location>
        <begin position="154"/>
        <end position="240"/>
    </location>
</feature>
<comment type="caution">
    <text evidence="3">The sequence shown here is derived from an EMBL/GenBank/DDBJ whole genome shotgun (WGS) entry which is preliminary data.</text>
</comment>
<evidence type="ECO:0000313" key="4">
    <source>
        <dbReference type="Proteomes" id="UP000499080"/>
    </source>
</evidence>
<feature type="compositionally biased region" description="Basic and acidic residues" evidence="1">
    <location>
        <begin position="158"/>
        <end position="168"/>
    </location>
</feature>
<feature type="domain" description="C2H2-type" evidence="2">
    <location>
        <begin position="53"/>
        <end position="74"/>
    </location>
</feature>
<name>A0A4Y2LRH0_ARAVE</name>
<evidence type="ECO:0000259" key="2">
    <source>
        <dbReference type="PROSITE" id="PS00028"/>
    </source>
</evidence>
<protein>
    <recommendedName>
        <fullName evidence="2">C2H2-type domain-containing protein</fullName>
    </recommendedName>
</protein>
<sequence>MSDPALREFASSLGPEVARTLMPGPPTSKPAFMPKTFSEMATSALTSGYHVKCGACQQPFSSDAVLAQHVVDTHSKGPSNPMVVLKANPRAKLLKSPPPGGSKVPQRKFILEKDGWKTIAPRKSPPPGKKVAIKVEVPSPITFVRPSESAPKLLSKIVKPDSPLKETKSSNSSAPPKDKTHPDSDSEIKQMKSADKKMVQAKASSAPSGSSQQPSTSTAPPTSELETRPPSKSPFTIETDGSLRCPFCELQLPNRKALRVHLLQIHKCQEK</sequence>
<evidence type="ECO:0000256" key="1">
    <source>
        <dbReference type="SAM" id="MobiDB-lite"/>
    </source>
</evidence>
<dbReference type="SMART" id="SM00355">
    <property type="entry name" value="ZnF_C2H2"/>
    <property type="match status" value="2"/>
</dbReference>
<proteinExistence type="predicted"/>
<gene>
    <name evidence="3" type="ORF">AVEN_61831_1</name>
</gene>